<dbReference type="HOGENOM" id="CLU_013775_0_0_5"/>
<keyword evidence="13" id="KW-1185">Reference proteome</keyword>
<dbReference type="Gene3D" id="6.10.340.10">
    <property type="match status" value="1"/>
</dbReference>
<reference evidence="13" key="1">
    <citation type="journal article" date="2009" name="Appl. Environ. Microbiol.">
        <title>Complete genome sequence of the chemolithoautotrophic marine magnetotactic coccus strain MC-1.</title>
        <authorList>
            <person name="Schubbe S."/>
            <person name="Williams T.J."/>
            <person name="Xie G."/>
            <person name="Kiss H.E."/>
            <person name="Brettin T.S."/>
            <person name="Martinez D."/>
            <person name="Ross C.A."/>
            <person name="Schuler D."/>
            <person name="Cox B.L."/>
            <person name="Nealson K.H."/>
            <person name="Bazylinski D.A."/>
        </authorList>
    </citation>
    <scope>NUCLEOTIDE SEQUENCE [LARGE SCALE GENOMIC DNA]</scope>
    <source>
        <strain evidence="13">ATCC BAA-1437 / JCM 17883 / MC-1</strain>
    </source>
</reference>
<evidence type="ECO:0000256" key="1">
    <source>
        <dbReference type="ARBA" id="ARBA00004141"/>
    </source>
</evidence>
<dbReference type="InterPro" id="IPR025991">
    <property type="entry name" value="Chemoreceptor_zinc-bind_dom"/>
</dbReference>
<dbReference type="SUPFAM" id="SSF58104">
    <property type="entry name" value="Methyl-accepting chemotaxis protein (MCP) signaling domain"/>
    <property type="match status" value="1"/>
</dbReference>
<feature type="domain" description="Methyl-accepting transducer" evidence="11">
    <location>
        <begin position="396"/>
        <end position="639"/>
    </location>
</feature>
<dbReference type="NCBIfam" id="NF033749">
    <property type="entry name" value="bact_hemeryth"/>
    <property type="match status" value="1"/>
</dbReference>
<keyword evidence="8 9" id="KW-0807">Transducer</keyword>
<proteinExistence type="inferred from homology"/>
<dbReference type="AlphaFoldDB" id="A0L4E4"/>
<dbReference type="SUPFAM" id="SSF47188">
    <property type="entry name" value="Hemerythrin-like"/>
    <property type="match status" value="1"/>
</dbReference>
<evidence type="ECO:0000256" key="2">
    <source>
        <dbReference type="ARBA" id="ARBA00010587"/>
    </source>
</evidence>
<dbReference type="GO" id="GO:0007165">
    <property type="term" value="P:signal transduction"/>
    <property type="evidence" value="ECO:0007669"/>
    <property type="project" value="UniProtKB-KW"/>
</dbReference>
<dbReference type="GO" id="GO:0016020">
    <property type="term" value="C:membrane"/>
    <property type="evidence" value="ECO:0007669"/>
    <property type="project" value="UniProtKB-SubCell"/>
</dbReference>
<dbReference type="GO" id="GO:0046872">
    <property type="term" value="F:metal ion binding"/>
    <property type="evidence" value="ECO:0007669"/>
    <property type="project" value="UniProtKB-KW"/>
</dbReference>
<dbReference type="InterPro" id="IPR035938">
    <property type="entry name" value="Hemerythrin-like_sf"/>
</dbReference>
<dbReference type="eggNOG" id="COG2703">
    <property type="taxonomic scope" value="Bacteria"/>
</dbReference>
<dbReference type="PANTHER" id="PTHR32089">
    <property type="entry name" value="METHYL-ACCEPTING CHEMOTAXIS PROTEIN MCPB"/>
    <property type="match status" value="1"/>
</dbReference>
<dbReference type="NCBIfam" id="TIGR02481">
    <property type="entry name" value="hemeryth_dom"/>
    <property type="match status" value="1"/>
</dbReference>
<evidence type="ECO:0000256" key="3">
    <source>
        <dbReference type="ARBA" id="ARBA00022692"/>
    </source>
</evidence>
<evidence type="ECO:0000256" key="6">
    <source>
        <dbReference type="ARBA" id="ARBA00023004"/>
    </source>
</evidence>
<dbReference type="Pfam" id="PF01814">
    <property type="entry name" value="Hemerythrin"/>
    <property type="match status" value="1"/>
</dbReference>
<reference evidence="12 13" key="2">
    <citation type="journal article" date="2012" name="Int. J. Syst. Evol. Microbiol.">
        <title>Magnetococcus marinus gen. nov., sp. nov., a marine, magnetotactic bacterium that represents a novel lineage (Magnetococcaceae fam. nov.; Magnetococcales ord. nov.) at the base of the Alphaproteobacteria.</title>
        <authorList>
            <person name="Bazylinski D.A."/>
            <person name="Williams T.J."/>
            <person name="Lefevre C.T."/>
            <person name="Berg R.J."/>
            <person name="Zhang C.L."/>
            <person name="Bowser S.S."/>
            <person name="Dean A.J."/>
            <person name="Beveridge T.J."/>
        </authorList>
    </citation>
    <scope>NUCLEOTIDE SEQUENCE [LARGE SCALE GENOMIC DNA]</scope>
    <source>
        <strain evidence="13">ATCC BAA-1437 / JCM 17883 / MC-1</strain>
    </source>
</reference>
<gene>
    <name evidence="12" type="ordered locus">Mmc1_0310</name>
</gene>
<dbReference type="Pfam" id="PF00015">
    <property type="entry name" value="MCPsignal"/>
    <property type="match status" value="1"/>
</dbReference>
<dbReference type="PROSITE" id="PS50111">
    <property type="entry name" value="CHEMOTAXIS_TRANSDUC_2"/>
    <property type="match status" value="1"/>
</dbReference>
<feature type="transmembrane region" description="Helical" evidence="10">
    <location>
        <begin position="259"/>
        <end position="279"/>
    </location>
</feature>
<keyword evidence="5 10" id="KW-1133">Transmembrane helix</keyword>
<dbReference type="CDD" id="cd12107">
    <property type="entry name" value="Hemerythrin"/>
    <property type="match status" value="1"/>
</dbReference>
<evidence type="ECO:0000313" key="13">
    <source>
        <dbReference type="Proteomes" id="UP000002586"/>
    </source>
</evidence>
<keyword evidence="4" id="KW-0479">Metal-binding</keyword>
<evidence type="ECO:0000256" key="8">
    <source>
        <dbReference type="ARBA" id="ARBA00023224"/>
    </source>
</evidence>
<accession>A0L4E4</accession>
<dbReference type="Pfam" id="PF13682">
    <property type="entry name" value="CZB"/>
    <property type="match status" value="1"/>
</dbReference>
<dbReference type="STRING" id="156889.Mmc1_0310"/>
<dbReference type="eggNOG" id="COG0840">
    <property type="taxonomic scope" value="Bacteria"/>
</dbReference>
<dbReference type="PANTHER" id="PTHR32089:SF112">
    <property type="entry name" value="LYSOZYME-LIKE PROTEIN-RELATED"/>
    <property type="match status" value="1"/>
</dbReference>
<evidence type="ECO:0000256" key="4">
    <source>
        <dbReference type="ARBA" id="ARBA00022723"/>
    </source>
</evidence>
<dbReference type="Pfam" id="PF13675">
    <property type="entry name" value="PilJ"/>
    <property type="match status" value="1"/>
</dbReference>
<feature type="transmembrane region" description="Helical" evidence="10">
    <location>
        <begin position="90"/>
        <end position="110"/>
    </location>
</feature>
<comment type="subcellular location">
    <subcellularLocation>
        <location evidence="1">Membrane</location>
        <topology evidence="1">Multi-pass membrane protein</topology>
    </subcellularLocation>
</comment>
<evidence type="ECO:0000313" key="12">
    <source>
        <dbReference type="EMBL" id="ABK42837.1"/>
    </source>
</evidence>
<dbReference type="InterPro" id="IPR029095">
    <property type="entry name" value="NarX-like_N"/>
</dbReference>
<dbReference type="InterPro" id="IPR012312">
    <property type="entry name" value="Hemerythrin-like"/>
</dbReference>
<comment type="similarity">
    <text evidence="2">Belongs to the hemerythrin family.</text>
</comment>
<dbReference type="KEGG" id="mgm:Mmc1_0310"/>
<keyword evidence="3 10" id="KW-0812">Transmembrane</keyword>
<sequence length="994" mass="109124">MCPVKPFLTYRIQHKYGRIAVWLEQSTFQPARFALVTVYHFVILRIKLYHAQFACLLANAIGDRQPGRGTGLNPDPILWESITVNIKKTLVLTNGLLAATIALILGIILWTTAEQQSDSVTINMAGRQRMLSQKIAKEFGLYLANPNQTEKSLLLTSVWAFDTTLHALLTGGQAPTKLDRNTPALVQIGHPNDEILTKLKAVQALWQPLAQQFKALESNPTDLNGLAKLVTTQNMPLLKEMNSAVTMMQNQAEGKVSRIINTALFGALLGLVIFALALYQTRLLSQRLKRAFGTLEHISRGSLDHQLSADDPTHEVDQIAEKINIIVNQLSTSTQLVILQSDSVAACANELLKLRDMLNDDSEMTSKAMAAASEKLSELEQAIVSIQDKIGDATHSIENIADSSTYLSSGITTMASAAEQASQNVSTMAAAAEEMTSNLSAVNSSIQNVNQATGKIGGSLDEMISTLEDVRQRCVVASHKSQQANQHIHSTLKVMNELSNSANEIDRFVDLINNIAEQTNMLALNASIEAAGAGESGKGFAVVANEVKELAHQTSEVTTLISGQIRIIQDHSKNAQQATEGVSEIVTAINQANDEITYAVDDQNHAIHEISSSFNAVVQASQEVTRNVDELYQAANEVSRAALDAASGTNEIALSANASADSAQKVSENAQMVHQLVQAIFTETSTTIAAAEVTEKSIQTASQRATYISGTVHNFVILIDVLQAAMEALRAAQAVYKTGHKSFDVRTIKEGHLAWLRELEQAVHGRSVLDAKEAANYRGCDFGLWYYGDGQQRYGNEALFVELGTVHQKVHEAAFEVVNLVQSGSVEQAYKSMDRFKQLRKELFILLDGIYFSGLTINDQKMIDWEDALDVGVKVLNADHLKLMNYINDLHAAMRDGKGKDKLATILAGLIEFTHTHFAREEGLMKKHGYDRYAQQKEEHVNLIAQLGEKKKQFDEGSATVALDLLAFLQNWLIDHIKGEDMRYKTFFQSKGEL</sequence>
<dbReference type="Gene3D" id="1.20.120.50">
    <property type="entry name" value="Hemerythrin-like"/>
    <property type="match status" value="1"/>
</dbReference>
<organism evidence="12 13">
    <name type="scientific">Magnetococcus marinus (strain ATCC BAA-1437 / JCM 17883 / MC-1)</name>
    <dbReference type="NCBI Taxonomy" id="156889"/>
    <lineage>
        <taxon>Bacteria</taxon>
        <taxon>Pseudomonadati</taxon>
        <taxon>Pseudomonadota</taxon>
        <taxon>Magnetococcia</taxon>
        <taxon>Magnetococcales</taxon>
        <taxon>Magnetococcaceae</taxon>
        <taxon>Magnetococcus</taxon>
    </lineage>
</organism>
<keyword evidence="6" id="KW-0408">Iron</keyword>
<name>A0L4E4_MAGMM</name>
<evidence type="ECO:0000256" key="10">
    <source>
        <dbReference type="SAM" id="Phobius"/>
    </source>
</evidence>
<evidence type="ECO:0000256" key="9">
    <source>
        <dbReference type="PROSITE-ProRule" id="PRU00284"/>
    </source>
</evidence>
<dbReference type="Gene3D" id="1.10.287.950">
    <property type="entry name" value="Methyl-accepting chemotaxis protein"/>
    <property type="match status" value="1"/>
</dbReference>
<evidence type="ECO:0000259" key="11">
    <source>
        <dbReference type="PROSITE" id="PS50111"/>
    </source>
</evidence>
<evidence type="ECO:0000256" key="5">
    <source>
        <dbReference type="ARBA" id="ARBA00022989"/>
    </source>
</evidence>
<keyword evidence="7 10" id="KW-0472">Membrane</keyword>
<dbReference type="EMBL" id="CP000471">
    <property type="protein sequence ID" value="ABK42837.1"/>
    <property type="molecule type" value="Genomic_DNA"/>
</dbReference>
<dbReference type="SMART" id="SM00283">
    <property type="entry name" value="MA"/>
    <property type="match status" value="1"/>
</dbReference>
<evidence type="ECO:0000256" key="7">
    <source>
        <dbReference type="ARBA" id="ARBA00023136"/>
    </source>
</evidence>
<protein>
    <submittedName>
        <fullName evidence="12">Methyl-accepting chemotaxis sensory transducer</fullName>
    </submittedName>
</protein>
<dbReference type="eggNOG" id="COG3850">
    <property type="taxonomic scope" value="Bacteria"/>
</dbReference>
<dbReference type="InterPro" id="IPR004089">
    <property type="entry name" value="MCPsignal_dom"/>
</dbReference>
<dbReference type="Proteomes" id="UP000002586">
    <property type="component" value="Chromosome"/>
</dbReference>
<dbReference type="Gene3D" id="1.20.120.30">
    <property type="entry name" value="Aspartate receptor, ligand-binding domain"/>
    <property type="match status" value="1"/>
</dbReference>
<dbReference type="InterPro" id="IPR012827">
    <property type="entry name" value="Hemerythrin_metal-bd"/>
</dbReference>